<keyword evidence="4" id="KW-0677">Repeat</keyword>
<evidence type="ECO:0000256" key="1">
    <source>
        <dbReference type="ARBA" id="ARBA00004651"/>
    </source>
</evidence>
<dbReference type="EMBL" id="RZHH01000002">
    <property type="protein sequence ID" value="RYJ14273.1"/>
    <property type="molecule type" value="Genomic_DNA"/>
</dbReference>
<dbReference type="Pfam" id="PF00571">
    <property type="entry name" value="CBS"/>
    <property type="match status" value="2"/>
</dbReference>
<comment type="subcellular location">
    <subcellularLocation>
        <location evidence="1">Cell membrane</location>
        <topology evidence="1">Multi-pass membrane protein</topology>
    </subcellularLocation>
</comment>
<dbReference type="RefSeq" id="WP_129784632.1">
    <property type="nucleotide sequence ID" value="NZ_RZHH01000002.1"/>
</dbReference>
<dbReference type="PROSITE" id="PS51371">
    <property type="entry name" value="CBS"/>
    <property type="match status" value="1"/>
</dbReference>
<keyword evidence="3 8" id="KW-0812">Transmembrane</keyword>
<feature type="transmembrane region" description="Helical" evidence="8">
    <location>
        <begin position="6"/>
        <end position="25"/>
    </location>
</feature>
<dbReference type="InterPro" id="IPR000644">
    <property type="entry name" value="CBS_dom"/>
</dbReference>
<dbReference type="CDD" id="cd04590">
    <property type="entry name" value="CBS_pair_CorC_HlyC_assoc"/>
    <property type="match status" value="1"/>
</dbReference>
<evidence type="ECO:0000256" key="3">
    <source>
        <dbReference type="ARBA" id="ARBA00022692"/>
    </source>
</evidence>
<evidence type="ECO:0000259" key="9">
    <source>
        <dbReference type="PROSITE" id="PS51371"/>
    </source>
</evidence>
<dbReference type="InterPro" id="IPR002550">
    <property type="entry name" value="CNNM"/>
</dbReference>
<dbReference type="SUPFAM" id="SSF54631">
    <property type="entry name" value="CBS-domain pair"/>
    <property type="match status" value="1"/>
</dbReference>
<evidence type="ECO:0000256" key="7">
    <source>
        <dbReference type="PROSITE-ProRule" id="PRU00703"/>
    </source>
</evidence>
<keyword evidence="5 8" id="KW-1133">Transmembrane helix</keyword>
<evidence type="ECO:0000256" key="6">
    <source>
        <dbReference type="ARBA" id="ARBA00023136"/>
    </source>
</evidence>
<dbReference type="Gene3D" id="3.10.580.10">
    <property type="entry name" value="CBS-domain"/>
    <property type="match status" value="1"/>
</dbReference>
<feature type="domain" description="CNNM transmembrane" evidence="10">
    <location>
        <begin position="2"/>
        <end position="199"/>
    </location>
</feature>
<dbReference type="InterPro" id="IPR051676">
    <property type="entry name" value="UPF0053_domain"/>
</dbReference>
<dbReference type="InterPro" id="IPR044751">
    <property type="entry name" value="Ion_transp-like_CBS"/>
</dbReference>
<gene>
    <name evidence="11" type="ORF">ELS19_10070</name>
</gene>
<keyword evidence="6 8" id="KW-0472">Membrane</keyword>
<sequence length="362" mass="39272">MVDLATVGRLLAGIVLLFGNAYFVTIEFAMTRVRQFSESEFQGSRGLERAWDMTERLEIFLSGCQLGITICSVGLGVVAEPALTAVLDPAVSALGLQSLSGTGSNGHTALAAVTSLGVINLLHLTVGEQAPTYLGIERSKQVAKYGAPILYWWTRVFSPVIRLADWTAKSLLSVIGVTITRSWAEEEMEGEKPGTRQELLSQMGSILTEMDLPTDRKEEILNAAAIDHVHAGDIMVDREDIVAVSTERSVEANLETIRSNSYTRFPLVGESVDDIIGTIYLMSLIRSIDDLREGATDFSDIAMSPMIVPPDIPVSELIDEFQAADQEIAFVVESDRTVGLVTATDAFEAITGELRDPMDKAA</sequence>
<organism evidence="11 12">
    <name type="scientific">Halogeometricum borinquense</name>
    <dbReference type="NCBI Taxonomy" id="60847"/>
    <lineage>
        <taxon>Archaea</taxon>
        <taxon>Methanobacteriati</taxon>
        <taxon>Methanobacteriota</taxon>
        <taxon>Stenosarchaea group</taxon>
        <taxon>Halobacteria</taxon>
        <taxon>Halobacteriales</taxon>
        <taxon>Haloferacaceae</taxon>
        <taxon>Halogeometricum</taxon>
    </lineage>
</organism>
<feature type="domain" description="CBS" evidence="9">
    <location>
        <begin position="301"/>
        <end position="357"/>
    </location>
</feature>
<keyword evidence="7" id="KW-0129">CBS domain</keyword>
<dbReference type="Pfam" id="PF01595">
    <property type="entry name" value="CNNM"/>
    <property type="match status" value="1"/>
</dbReference>
<dbReference type="PANTHER" id="PTHR43099:SF5">
    <property type="entry name" value="HLYC_CORC FAMILY TRANSPORTER"/>
    <property type="match status" value="1"/>
</dbReference>
<dbReference type="PROSITE" id="PS51846">
    <property type="entry name" value="CNNM"/>
    <property type="match status" value="1"/>
</dbReference>
<comment type="caution">
    <text evidence="11">The sequence shown here is derived from an EMBL/GenBank/DDBJ whole genome shotgun (WGS) entry which is preliminary data.</text>
</comment>
<dbReference type="AlphaFoldDB" id="A0A482TJV9"/>
<protein>
    <submittedName>
        <fullName evidence="11">HlyC/CorC family transporter</fullName>
    </submittedName>
</protein>
<reference evidence="11 12" key="1">
    <citation type="submission" date="2018-12" db="EMBL/GenBank/DDBJ databases">
        <title>Genome analysis provides insights into bioremediation potentialities of Halogeometricum borinquense strain N11.</title>
        <authorList>
            <person name="Najjari A."/>
            <person name="Youssef N."/>
            <person name="Fhoula I."/>
            <person name="Ben Dhia O."/>
            <person name="Mahjoubi M."/>
            <person name="Ouzari H.I."/>
            <person name="Cherif A."/>
        </authorList>
    </citation>
    <scope>NUCLEOTIDE SEQUENCE [LARGE SCALE GENOMIC DNA]</scope>
    <source>
        <strain evidence="11 12">N11</strain>
    </source>
</reference>
<keyword evidence="2" id="KW-1003">Cell membrane</keyword>
<dbReference type="GO" id="GO:0005886">
    <property type="term" value="C:plasma membrane"/>
    <property type="evidence" value="ECO:0007669"/>
    <property type="project" value="UniProtKB-SubCell"/>
</dbReference>
<name>A0A482TJV9_9EURY</name>
<evidence type="ECO:0000256" key="8">
    <source>
        <dbReference type="SAM" id="Phobius"/>
    </source>
</evidence>
<dbReference type="Proteomes" id="UP000294028">
    <property type="component" value="Unassembled WGS sequence"/>
</dbReference>
<evidence type="ECO:0000313" key="12">
    <source>
        <dbReference type="Proteomes" id="UP000294028"/>
    </source>
</evidence>
<evidence type="ECO:0000256" key="5">
    <source>
        <dbReference type="ARBA" id="ARBA00022989"/>
    </source>
</evidence>
<proteinExistence type="predicted"/>
<accession>A0A482TJV9</accession>
<dbReference type="InterPro" id="IPR046342">
    <property type="entry name" value="CBS_dom_sf"/>
</dbReference>
<evidence type="ECO:0000256" key="2">
    <source>
        <dbReference type="ARBA" id="ARBA00022475"/>
    </source>
</evidence>
<dbReference type="PANTHER" id="PTHR43099">
    <property type="entry name" value="UPF0053 PROTEIN YRKA"/>
    <property type="match status" value="1"/>
</dbReference>
<evidence type="ECO:0000313" key="11">
    <source>
        <dbReference type="EMBL" id="RYJ14273.1"/>
    </source>
</evidence>
<evidence type="ECO:0000256" key="4">
    <source>
        <dbReference type="ARBA" id="ARBA00022737"/>
    </source>
</evidence>
<evidence type="ECO:0000259" key="10">
    <source>
        <dbReference type="PROSITE" id="PS51846"/>
    </source>
</evidence>